<dbReference type="PROSITE" id="PS51257">
    <property type="entry name" value="PROKAR_LIPOPROTEIN"/>
    <property type="match status" value="1"/>
</dbReference>
<sequence>MFKRIILFSTLTTTLYGCSVEETFEKGQDLLEKGEEVVNVASSKVNEVTSLFDGNIREIQNSNVYDEDYTFKELIATTVENPQWTSETDTYVTLQGKLKPTSVDLAQYNGLEEIILDFPFDEGSGISLANAGVFTTIDGGAIIDGTAYELSGDEIIGILNIIYETN</sequence>
<keyword evidence="2" id="KW-1185">Reference proteome</keyword>
<evidence type="ECO:0008006" key="3">
    <source>
        <dbReference type="Google" id="ProtNLM"/>
    </source>
</evidence>
<evidence type="ECO:0000313" key="2">
    <source>
        <dbReference type="Proteomes" id="UP000030595"/>
    </source>
</evidence>
<accession>A0A0A3J566</accession>
<dbReference type="EMBL" id="JPVQ01000013">
    <property type="protein sequence ID" value="KGR90835.1"/>
    <property type="molecule type" value="Genomic_DNA"/>
</dbReference>
<proteinExistence type="predicted"/>
<dbReference type="RefSeq" id="WP_036175394.1">
    <property type="nucleotide sequence ID" value="NZ_AVCZ01000013.1"/>
</dbReference>
<comment type="caution">
    <text evidence="1">The sequence shown here is derived from an EMBL/GenBank/DDBJ whole genome shotgun (WGS) entry which is preliminary data.</text>
</comment>
<dbReference type="OrthoDB" id="9875177at2"/>
<organism evidence="1 2">
    <name type="scientific">Ureibacillus massiliensis 4400831 = CIP 108448 = CCUG 49529</name>
    <dbReference type="NCBI Taxonomy" id="1211035"/>
    <lineage>
        <taxon>Bacteria</taxon>
        <taxon>Bacillati</taxon>
        <taxon>Bacillota</taxon>
        <taxon>Bacilli</taxon>
        <taxon>Bacillales</taxon>
        <taxon>Caryophanaceae</taxon>
        <taxon>Ureibacillus</taxon>
    </lineage>
</organism>
<gene>
    <name evidence="1" type="ORF">CD30_08940</name>
</gene>
<name>A0A0A3J566_9BACL</name>
<reference evidence="1 2" key="1">
    <citation type="submission" date="2014-02" db="EMBL/GenBank/DDBJ databases">
        <title>Draft genome sequence of Lysinibacillus massiliensis CCUG 49529.</title>
        <authorList>
            <person name="Zhang F."/>
            <person name="Wang G."/>
            <person name="Zhang L."/>
        </authorList>
    </citation>
    <scope>NUCLEOTIDE SEQUENCE [LARGE SCALE GENOMIC DNA]</scope>
    <source>
        <strain evidence="1 2">CCUG 49529</strain>
    </source>
</reference>
<dbReference type="Proteomes" id="UP000030595">
    <property type="component" value="Unassembled WGS sequence"/>
</dbReference>
<evidence type="ECO:0000313" key="1">
    <source>
        <dbReference type="EMBL" id="KGR90835.1"/>
    </source>
</evidence>
<dbReference type="AlphaFoldDB" id="A0A0A3J566"/>
<protein>
    <recommendedName>
        <fullName evidence="3">Lipoprotein</fullName>
    </recommendedName>
</protein>